<sequence>MSLIPQSVEDRIKALEDAIAETQDKQALIEEALAPKLRTSVPTRNPEVTKNRVLDQNQVWREVDR</sequence>
<comment type="caution">
    <text evidence="1">The sequence shown here is derived from an EMBL/GenBank/DDBJ whole genome shotgun (WGS) entry which is preliminary data.</text>
</comment>
<proteinExistence type="predicted"/>
<accession>X0U742</accession>
<reference evidence="1" key="1">
    <citation type="journal article" date="2014" name="Front. Microbiol.">
        <title>High frequency of phylogenetically diverse reductive dehalogenase-homologous genes in deep subseafloor sedimentary metagenomes.</title>
        <authorList>
            <person name="Kawai M."/>
            <person name="Futagami T."/>
            <person name="Toyoda A."/>
            <person name="Takaki Y."/>
            <person name="Nishi S."/>
            <person name="Hori S."/>
            <person name="Arai W."/>
            <person name="Tsubouchi T."/>
            <person name="Morono Y."/>
            <person name="Uchiyama I."/>
            <person name="Ito T."/>
            <person name="Fujiyama A."/>
            <person name="Inagaki F."/>
            <person name="Takami H."/>
        </authorList>
    </citation>
    <scope>NUCLEOTIDE SEQUENCE</scope>
    <source>
        <strain evidence="1">Expedition CK06-06</strain>
    </source>
</reference>
<evidence type="ECO:0000313" key="1">
    <source>
        <dbReference type="EMBL" id="GAG01380.1"/>
    </source>
</evidence>
<dbReference type="AlphaFoldDB" id="X0U742"/>
<protein>
    <submittedName>
        <fullName evidence="1">Uncharacterized protein</fullName>
    </submittedName>
</protein>
<organism evidence="1">
    <name type="scientific">marine sediment metagenome</name>
    <dbReference type="NCBI Taxonomy" id="412755"/>
    <lineage>
        <taxon>unclassified sequences</taxon>
        <taxon>metagenomes</taxon>
        <taxon>ecological metagenomes</taxon>
    </lineage>
</organism>
<dbReference type="EMBL" id="BARS01029150">
    <property type="protein sequence ID" value="GAG01380.1"/>
    <property type="molecule type" value="Genomic_DNA"/>
</dbReference>
<gene>
    <name evidence="1" type="ORF">S01H1_45597</name>
</gene>
<name>X0U742_9ZZZZ</name>